<gene>
    <name evidence="3" type="ORF">NC998_19520</name>
</gene>
<comment type="caution">
    <text evidence="3">The sequence shown here is derived from an EMBL/GenBank/DDBJ whole genome shotgun (WGS) entry which is preliminary data.</text>
</comment>
<dbReference type="PANTHER" id="PTHR37841:SF1">
    <property type="entry name" value="DUF3298 DOMAIN-CONTAINING PROTEIN"/>
    <property type="match status" value="1"/>
</dbReference>
<keyword evidence="4" id="KW-1185">Reference proteome</keyword>
<dbReference type="Pfam" id="PF14903">
    <property type="entry name" value="WG_beta_rep"/>
    <property type="match status" value="6"/>
</dbReference>
<sequence>MSGAKWWGTLAIATFSMWSVNSSVAWSFSDTSTHWGQACIEQLSQRKLVNGYPNGTFRPNQTVTRAEFAVLMLNAFHNLPRSQRAPTFRDVPTTYWAYRAIQDAAARQLFSGYPDGTFKPTQAIPRVQAIAIATNALNHPAPDQPDAVLRQYFDDAAQVPTYAKRAIATGTLNRLVVNYPQVKQLRPNQAATRGEVAVLLCQALASSQPELGQTVPSQYIAGNQSGFAIPPAAGGFGQFSQGLTVAQKDGRYGYIDTAGKTAIAPRFNVALPFSEGFAAVGAVPDAEGTRWGYIDRQGQWLVEPQFASAKPFSAGLAAVRVGNKVGFIDRTGKLVISPQFDDALPFSEGLAAAQLNQQWGFINPQGQWVIPIQPYGSVAPFSEGLAQVERNNRIGFIDKTGTVVIPLQFAGAQSFAGGLAAVQTAESRWGYIDKSGKLVIPPQFYRAQSFAEGLAGVLIADKWGFINAQGAIAIPAQFYAPQAQAGNGTSVVAEDVAVVSPFSGGLAMARLGNKAGFIDKSGKFAIAPQFADANSFSEGLAYVNLSGRWSTQAPGPEGPYLTQLEGGEWGYIRAPGR</sequence>
<dbReference type="Pfam" id="PF00395">
    <property type="entry name" value="SLH"/>
    <property type="match status" value="2"/>
</dbReference>
<protein>
    <submittedName>
        <fullName evidence="3">WG repeat-containing protein</fullName>
    </submittedName>
</protein>
<dbReference type="PROSITE" id="PS51272">
    <property type="entry name" value="SLH"/>
    <property type="match status" value="3"/>
</dbReference>
<feature type="domain" description="SLH" evidence="2">
    <location>
        <begin position="84"/>
        <end position="147"/>
    </location>
</feature>
<accession>A0ABV0JBZ3</accession>
<name>A0ABV0JBZ3_9CYAN</name>
<keyword evidence="1" id="KW-0732">Signal</keyword>
<organism evidence="3 4">
    <name type="scientific">Trichocoleus desertorum GB2-A4</name>
    <dbReference type="NCBI Taxonomy" id="2933944"/>
    <lineage>
        <taxon>Bacteria</taxon>
        <taxon>Bacillati</taxon>
        <taxon>Cyanobacteriota</taxon>
        <taxon>Cyanophyceae</taxon>
        <taxon>Leptolyngbyales</taxon>
        <taxon>Trichocoleusaceae</taxon>
        <taxon>Trichocoleus</taxon>
    </lineage>
</organism>
<dbReference type="SUPFAM" id="SSF69360">
    <property type="entry name" value="Cell wall binding repeat"/>
    <property type="match status" value="1"/>
</dbReference>
<dbReference type="Proteomes" id="UP001464891">
    <property type="component" value="Unassembled WGS sequence"/>
</dbReference>
<evidence type="ECO:0000313" key="3">
    <source>
        <dbReference type="EMBL" id="MEP0819295.1"/>
    </source>
</evidence>
<proteinExistence type="predicted"/>
<dbReference type="InterPro" id="IPR032774">
    <property type="entry name" value="WG_beta_rep"/>
</dbReference>
<dbReference type="RefSeq" id="WP_199299358.1">
    <property type="nucleotide sequence ID" value="NZ_JAMPKM010000013.1"/>
</dbReference>
<evidence type="ECO:0000256" key="1">
    <source>
        <dbReference type="SAM" id="SignalP"/>
    </source>
</evidence>
<dbReference type="InterPro" id="IPR001119">
    <property type="entry name" value="SLH_dom"/>
</dbReference>
<feature type="chain" id="PRO_5045059372" evidence="1">
    <location>
        <begin position="26"/>
        <end position="577"/>
    </location>
</feature>
<feature type="domain" description="SLH" evidence="2">
    <location>
        <begin position="150"/>
        <end position="214"/>
    </location>
</feature>
<evidence type="ECO:0000259" key="2">
    <source>
        <dbReference type="PROSITE" id="PS51272"/>
    </source>
</evidence>
<dbReference type="EMBL" id="JAMPKM010000013">
    <property type="protein sequence ID" value="MEP0819295.1"/>
    <property type="molecule type" value="Genomic_DNA"/>
</dbReference>
<reference evidence="3 4" key="1">
    <citation type="submission" date="2022-04" db="EMBL/GenBank/DDBJ databases">
        <title>Positive selection, recombination, and allopatry shape intraspecific diversity of widespread and dominant cyanobacteria.</title>
        <authorList>
            <person name="Wei J."/>
            <person name="Shu W."/>
            <person name="Hu C."/>
        </authorList>
    </citation>
    <scope>NUCLEOTIDE SEQUENCE [LARGE SCALE GENOMIC DNA]</scope>
    <source>
        <strain evidence="3 4">GB2-A4</strain>
    </source>
</reference>
<feature type="signal peptide" evidence="1">
    <location>
        <begin position="1"/>
        <end position="25"/>
    </location>
</feature>
<evidence type="ECO:0000313" key="4">
    <source>
        <dbReference type="Proteomes" id="UP001464891"/>
    </source>
</evidence>
<feature type="domain" description="SLH" evidence="2">
    <location>
        <begin position="23"/>
        <end position="83"/>
    </location>
</feature>
<dbReference type="PANTHER" id="PTHR37841">
    <property type="entry name" value="GLR2918 PROTEIN"/>
    <property type="match status" value="1"/>
</dbReference>